<dbReference type="InterPro" id="IPR025661">
    <property type="entry name" value="Pept_asp_AS"/>
</dbReference>
<dbReference type="Proteomes" id="UP001235939">
    <property type="component" value="Chromosome 14"/>
</dbReference>
<dbReference type="PROSITE" id="PS00640">
    <property type="entry name" value="THIOL_PROTEASE_ASN"/>
    <property type="match status" value="1"/>
</dbReference>
<keyword evidence="11" id="KW-1185">Reference proteome</keyword>
<keyword evidence="2" id="KW-0645">Protease</keyword>
<feature type="chain" id="PRO_5045034213" evidence="7">
    <location>
        <begin position="17"/>
        <end position="377"/>
    </location>
</feature>
<accession>A0ABY6L8Q8</accession>
<dbReference type="EMBL" id="CP092865">
    <property type="protein sequence ID" value="UYV64277.1"/>
    <property type="molecule type" value="Genomic_DNA"/>
</dbReference>
<evidence type="ECO:0000313" key="10">
    <source>
        <dbReference type="EMBL" id="UYV76651.1"/>
    </source>
</evidence>
<keyword evidence="3 7" id="KW-0732">Signal</keyword>
<reference evidence="10 11" key="1">
    <citation type="submission" date="2022-01" db="EMBL/GenBank/DDBJ databases">
        <title>A chromosomal length assembly of Cordylochernes scorpioides.</title>
        <authorList>
            <person name="Zeh D."/>
            <person name="Zeh J."/>
        </authorList>
    </citation>
    <scope>NUCLEOTIDE SEQUENCE [LARGE SCALE GENOMIC DNA]</scope>
    <source>
        <strain evidence="10">IN4F17</strain>
        <tissue evidence="10">Whole Body</tissue>
    </source>
</reference>
<keyword evidence="6" id="KW-1015">Disulfide bond</keyword>
<dbReference type="InterPro" id="IPR038765">
    <property type="entry name" value="Papain-like_cys_pep_sf"/>
</dbReference>
<dbReference type="InterPro" id="IPR025660">
    <property type="entry name" value="Pept_his_AS"/>
</dbReference>
<dbReference type="Proteomes" id="UP001235939">
    <property type="component" value="Chromosome 03"/>
</dbReference>
<evidence type="ECO:0000256" key="4">
    <source>
        <dbReference type="ARBA" id="ARBA00022801"/>
    </source>
</evidence>
<evidence type="ECO:0000256" key="5">
    <source>
        <dbReference type="ARBA" id="ARBA00022807"/>
    </source>
</evidence>
<dbReference type="InterPro" id="IPR000668">
    <property type="entry name" value="Peptidase_C1A_C"/>
</dbReference>
<proteinExistence type="inferred from homology"/>
<dbReference type="EMBL" id="CP092876">
    <property type="protein sequence ID" value="UYV76651.1"/>
    <property type="molecule type" value="Genomic_DNA"/>
</dbReference>
<evidence type="ECO:0000256" key="3">
    <source>
        <dbReference type="ARBA" id="ARBA00022729"/>
    </source>
</evidence>
<protein>
    <submittedName>
        <fullName evidence="10">CTSB</fullName>
    </submittedName>
</protein>
<comment type="similarity">
    <text evidence="1">Belongs to the peptidase C1 family.</text>
</comment>
<evidence type="ECO:0000313" key="11">
    <source>
        <dbReference type="Proteomes" id="UP001235939"/>
    </source>
</evidence>
<evidence type="ECO:0000256" key="1">
    <source>
        <dbReference type="ARBA" id="ARBA00008455"/>
    </source>
</evidence>
<dbReference type="Gene3D" id="3.90.70.10">
    <property type="entry name" value="Cysteine proteinases"/>
    <property type="match status" value="1"/>
</dbReference>
<dbReference type="InterPro" id="IPR012599">
    <property type="entry name" value="Propeptide_C1A"/>
</dbReference>
<keyword evidence="4" id="KW-0378">Hydrolase</keyword>
<dbReference type="PANTHER" id="PTHR12411">
    <property type="entry name" value="CYSTEINE PROTEASE FAMILY C1-RELATED"/>
    <property type="match status" value="1"/>
</dbReference>
<dbReference type="CDD" id="cd02620">
    <property type="entry name" value="Peptidase_C1A_CathepsinB"/>
    <property type="match status" value="1"/>
</dbReference>
<evidence type="ECO:0000259" key="8">
    <source>
        <dbReference type="SMART" id="SM00645"/>
    </source>
</evidence>
<evidence type="ECO:0000256" key="7">
    <source>
        <dbReference type="SAM" id="SignalP"/>
    </source>
</evidence>
<keyword evidence="5" id="KW-0788">Thiol protease</keyword>
<evidence type="ECO:0000256" key="6">
    <source>
        <dbReference type="ARBA" id="ARBA00023157"/>
    </source>
</evidence>
<dbReference type="PROSITE" id="PS00639">
    <property type="entry name" value="THIOL_PROTEASE_HIS"/>
    <property type="match status" value="1"/>
</dbReference>
<dbReference type="SMART" id="SM00645">
    <property type="entry name" value="Pept_C1"/>
    <property type="match status" value="1"/>
</dbReference>
<dbReference type="Pfam" id="PF08127">
    <property type="entry name" value="Propeptide_C1"/>
    <property type="match status" value="1"/>
</dbReference>
<name>A0ABY6L8Q8_9ARAC</name>
<organism evidence="10 11">
    <name type="scientific">Cordylochernes scorpioides</name>
    <dbReference type="NCBI Taxonomy" id="51811"/>
    <lineage>
        <taxon>Eukaryota</taxon>
        <taxon>Metazoa</taxon>
        <taxon>Ecdysozoa</taxon>
        <taxon>Arthropoda</taxon>
        <taxon>Chelicerata</taxon>
        <taxon>Arachnida</taxon>
        <taxon>Pseudoscorpiones</taxon>
        <taxon>Cheliferoidea</taxon>
        <taxon>Chernetidae</taxon>
        <taxon>Cordylochernes</taxon>
    </lineage>
</organism>
<dbReference type="SUPFAM" id="SSF54001">
    <property type="entry name" value="Cysteine proteinases"/>
    <property type="match status" value="1"/>
</dbReference>
<dbReference type="InterPro" id="IPR013128">
    <property type="entry name" value="Peptidase_C1A"/>
</dbReference>
<evidence type="ECO:0000313" key="9">
    <source>
        <dbReference type="EMBL" id="UYV64277.1"/>
    </source>
</evidence>
<gene>
    <name evidence="10" type="ORF">LAZ67_14001578</name>
    <name evidence="9" type="ORF">LAZ67_3000130</name>
</gene>
<sequence length="377" mass="41918">MKELLILAALIASAWCSTNLDDLHPMSDEYIEAINNLGTTWKAGRNYAEDTSLESLKKLCGTIKSQNKSIPIRYHDSDKIEIPESYDVRQYWSICKSVNKIRDQGACRSCYAHAAVEAMSDRICIASMGENQVELSANDLISCGGQGCESADPIRAWIYWKKYGIVSGGGYNGEGCQPYLYAPCEHEGSSGPYQPCGDYRPAPSCKKECIPGYKQTYAEDKHYGFENSSTVVVVVVSKEESQMSPCISITAAAISTILLFIGKLMPLPPKKVYLVAPEEKQIQMEILFYGPVEVALDVYEDMPSYKSGIYKRQSNNLLGGHALKMMGWGVENGVKYWILANSWNTYWGDNGYIKILRGVNECGIEEYAVAGIPDLWK</sequence>
<feature type="signal peptide" evidence="7">
    <location>
        <begin position="1"/>
        <end position="16"/>
    </location>
</feature>
<dbReference type="Pfam" id="PF00112">
    <property type="entry name" value="Peptidase_C1"/>
    <property type="match status" value="2"/>
</dbReference>
<evidence type="ECO:0000256" key="2">
    <source>
        <dbReference type="ARBA" id="ARBA00022670"/>
    </source>
</evidence>
<feature type="domain" description="Peptidase C1A papain C-terminal" evidence="8">
    <location>
        <begin position="82"/>
        <end position="372"/>
    </location>
</feature>